<proteinExistence type="predicted"/>
<dbReference type="EMBL" id="LGRX02019116">
    <property type="protein sequence ID" value="KAK3258962.1"/>
    <property type="molecule type" value="Genomic_DNA"/>
</dbReference>
<protein>
    <submittedName>
        <fullName evidence="2">Uncharacterized protein</fullName>
    </submittedName>
</protein>
<sequence>MPPKKKAFRLRRQRMQEYTNEVDSETGLSRAKLASLKAHAPKDVRDVADSLVNLSSDTLSRERRTAVFETEDKWRRVRRTLEGEDGNPIISAYRLEQLKKLEIQIKHNDPNGQKKLGQLSRLGDSLALATRDIAATRYSAKDKVRTAERRLEALNLDYQKLANNHKDLQAKFAKLESKKGLTAELKKVNAKLQRSHTAVQSLKGRLRHPESFLTSELVKNFIDRRLRPTAVKWSLSVMVESSKLRKYGVSANVLPKVCIRGDGSVWDNRFEDFEYDPETFDITELMGFHGPYSRYSRCTPMEVENPLEPIPVFVGPFADILRTAWVVLEPADFNELIDGITVGCKVALERHIKWYAEWQRLPHSVGRILLAESVGPAYARAFLFTFFREETNKHLLESEGRRGYVPTLQQLIFEFYLKADVASAGPQGPNTFKLKELMAVSRSLFLEVIRYGFPQSPEDMVVGPLLEKWACLYIFPLYVLTQQIEGDFNRIDNVSQKNMTVRSINSVMVGCGVNSVDVNMGAGDLTAARAAARQHREEAKFKGQAEELRDVQKHLAAVEERKRKAADLARQREAAEVAREVRQVCAKCFETHKRLISTVSPPIAVAQPPPSAGPQLPFTAVARPPCLRSPL</sequence>
<evidence type="ECO:0000313" key="2">
    <source>
        <dbReference type="EMBL" id="KAK3258962.1"/>
    </source>
</evidence>
<reference evidence="2 3" key="1">
    <citation type="journal article" date="2015" name="Genome Biol. Evol.">
        <title>Comparative Genomics of a Bacterivorous Green Alga Reveals Evolutionary Causalities and Consequences of Phago-Mixotrophic Mode of Nutrition.</title>
        <authorList>
            <person name="Burns J.A."/>
            <person name="Paasch A."/>
            <person name="Narechania A."/>
            <person name="Kim E."/>
        </authorList>
    </citation>
    <scope>NUCLEOTIDE SEQUENCE [LARGE SCALE GENOMIC DNA]</scope>
    <source>
        <strain evidence="2 3">PLY_AMNH</strain>
    </source>
</reference>
<feature type="coiled-coil region" evidence="1">
    <location>
        <begin position="144"/>
        <end position="178"/>
    </location>
</feature>
<evidence type="ECO:0000256" key="1">
    <source>
        <dbReference type="SAM" id="Coils"/>
    </source>
</evidence>
<comment type="caution">
    <text evidence="2">The sequence shown here is derived from an EMBL/GenBank/DDBJ whole genome shotgun (WGS) entry which is preliminary data.</text>
</comment>
<gene>
    <name evidence="2" type="ORF">CYMTET_32016</name>
</gene>
<organism evidence="2 3">
    <name type="scientific">Cymbomonas tetramitiformis</name>
    <dbReference type="NCBI Taxonomy" id="36881"/>
    <lineage>
        <taxon>Eukaryota</taxon>
        <taxon>Viridiplantae</taxon>
        <taxon>Chlorophyta</taxon>
        <taxon>Pyramimonadophyceae</taxon>
        <taxon>Pyramimonadales</taxon>
        <taxon>Pyramimonadaceae</taxon>
        <taxon>Cymbomonas</taxon>
    </lineage>
</organism>
<keyword evidence="1" id="KW-0175">Coiled coil</keyword>
<feature type="coiled-coil region" evidence="1">
    <location>
        <begin position="548"/>
        <end position="578"/>
    </location>
</feature>
<dbReference type="AlphaFoldDB" id="A0AAE0KSB9"/>
<accession>A0AAE0KSB9</accession>
<keyword evidence="3" id="KW-1185">Reference proteome</keyword>
<evidence type="ECO:0000313" key="3">
    <source>
        <dbReference type="Proteomes" id="UP001190700"/>
    </source>
</evidence>
<name>A0AAE0KSB9_9CHLO</name>
<dbReference type="Proteomes" id="UP001190700">
    <property type="component" value="Unassembled WGS sequence"/>
</dbReference>